<feature type="transmembrane region" description="Helical" evidence="3">
    <location>
        <begin position="154"/>
        <end position="176"/>
    </location>
</feature>
<sequence>MSDQPKLTVPKSLENQLDRYKQVVWKIKMIEAVAMAIVGVLLGFLFVFLLDRFFDTPAAIRVLAFLGAVVGCGMVPWFLHRWVWRHRRTEQLARLLSHKMPQLGDQLLGVIELTKNEAEQHRSLALCAAAVKQVAEESNKRDFRAATPPSRYRSWATAALVAAGGAVVLLVLFPAATSNAWARFLAPWKPTPRYTFTHLEPLPEQMVVAHGEPFDLQVQLAPSTQWHPDTASVTIGSQRPLDVEMVKESYSFTLPPLIEDSQLEVRVGDAVHRIDVQPKLRPELRSLMAEVSLPDYLQLPEPLEKDLRSGSVSLVKGSRATVSAAASRPLTEARVNEQPVATEGERFAASPARVDALVNLKLDWQDEFGLAGREPFALSIEAHDDEPPTVICEDLQRTSVILDSELLNFKIKASDDFGVRRVGIHWSSLDAAYVETPTEGSRALAGGSPDASSMEVQGTFSAKSLGIPAQPLQLRIWAEDYLPDRPPVYSAAYTVYVLTPDQHAIWMAEQLNKWHRKALEVRDRERQLFETNKEFRELDADQLDNPETRRQLARQAEAERANGRRLEKLTAAGEQLVRQAARNPEIGVGHLDRWAEMLQVLKDISGNRMPTVAELLKEAANQPKTVSSTPKPSGPAVGKVQATGSGQGSESEEEDTPKTPPAPSIADIESNQQPANEPAESESEPGKKKPSQPSLGLVKTTLIGPGGEPAEPPPPANENVDQAVEEQSDLLAEFEKIADELNQILGNLEGSTLVKRLKAASRHQYLIGGHLTDDLTDTFGREEVPDETETAAKLTELQEQEHQSARTVSLIMDDMQAYFERRRLTQFKMILDDMKEQDVIGSLRQLGTDLVAEQATSVAQCDYWSDAMDRWAEDLVDPASSGSCPGGKSPGSLPPSLVLEVLQVLEAEMNLREETRVAQQAREVVDAEKHEGEAKRLASEQNQLAGRIIEVIEAIEALPEGAQRFAKDLKLLDGVVPVMNDATDILRDGDTGMAAIAAETEVIERLLQSERINPKGGGGGGGSTPGGGGGGTTTDTAIVLMGTGINKNEVREDHGVSQATGESGPALPEEFRAGLDRYFNQLEQVQ</sequence>
<feature type="region of interest" description="Disordered" evidence="2">
    <location>
        <begin position="1010"/>
        <end position="1036"/>
    </location>
</feature>
<evidence type="ECO:0000256" key="3">
    <source>
        <dbReference type="SAM" id="Phobius"/>
    </source>
</evidence>
<name>A0A5B9QX99_9BACT</name>
<evidence type="ECO:0000313" key="5">
    <source>
        <dbReference type="Proteomes" id="UP000325286"/>
    </source>
</evidence>
<dbReference type="Proteomes" id="UP000325286">
    <property type="component" value="Chromosome"/>
</dbReference>
<keyword evidence="3" id="KW-1133">Transmembrane helix</keyword>
<evidence type="ECO:0000313" key="4">
    <source>
        <dbReference type="EMBL" id="QEG38591.1"/>
    </source>
</evidence>
<gene>
    <name evidence="4" type="ORF">UC8_05480</name>
</gene>
<feature type="compositionally biased region" description="Polar residues" evidence="2">
    <location>
        <begin position="622"/>
        <end position="631"/>
    </location>
</feature>
<dbReference type="AlphaFoldDB" id="A0A5B9QX99"/>
<feature type="compositionally biased region" description="Gly residues" evidence="2">
    <location>
        <begin position="1015"/>
        <end position="1032"/>
    </location>
</feature>
<feature type="region of interest" description="Disordered" evidence="2">
    <location>
        <begin position="620"/>
        <end position="723"/>
    </location>
</feature>
<dbReference type="KEGG" id="rul:UC8_05480"/>
<keyword evidence="3" id="KW-0812">Transmembrane</keyword>
<evidence type="ECO:0000256" key="2">
    <source>
        <dbReference type="SAM" id="MobiDB-lite"/>
    </source>
</evidence>
<feature type="coiled-coil region" evidence="1">
    <location>
        <begin position="724"/>
        <end position="751"/>
    </location>
</feature>
<organism evidence="4 5">
    <name type="scientific">Roseimaritima ulvae</name>
    <dbReference type="NCBI Taxonomy" id="980254"/>
    <lineage>
        <taxon>Bacteria</taxon>
        <taxon>Pseudomonadati</taxon>
        <taxon>Planctomycetota</taxon>
        <taxon>Planctomycetia</taxon>
        <taxon>Pirellulales</taxon>
        <taxon>Pirellulaceae</taxon>
        <taxon>Roseimaritima</taxon>
    </lineage>
</organism>
<dbReference type="EMBL" id="CP042914">
    <property type="protein sequence ID" value="QEG38591.1"/>
    <property type="molecule type" value="Genomic_DNA"/>
</dbReference>
<feature type="compositionally biased region" description="Basic and acidic residues" evidence="2">
    <location>
        <begin position="546"/>
        <end position="566"/>
    </location>
</feature>
<proteinExistence type="predicted"/>
<protein>
    <submittedName>
        <fullName evidence="4">Uncharacterized protein</fullName>
    </submittedName>
</protein>
<feature type="transmembrane region" description="Helical" evidence="3">
    <location>
        <begin position="62"/>
        <end position="79"/>
    </location>
</feature>
<dbReference type="OrthoDB" id="220056at2"/>
<keyword evidence="3" id="KW-0472">Membrane</keyword>
<keyword evidence="1" id="KW-0175">Coiled coil</keyword>
<keyword evidence="5" id="KW-1185">Reference proteome</keyword>
<feature type="region of interest" description="Disordered" evidence="2">
    <location>
        <begin position="543"/>
        <end position="566"/>
    </location>
</feature>
<evidence type="ECO:0000256" key="1">
    <source>
        <dbReference type="SAM" id="Coils"/>
    </source>
</evidence>
<feature type="transmembrane region" description="Helical" evidence="3">
    <location>
        <begin position="29"/>
        <end position="50"/>
    </location>
</feature>
<accession>A0A5B9QX99</accession>
<dbReference type="RefSeq" id="WP_068141333.1">
    <property type="nucleotide sequence ID" value="NZ_CP042914.1"/>
</dbReference>
<reference evidence="4 5" key="1">
    <citation type="submission" date="2019-08" db="EMBL/GenBank/DDBJ databases">
        <title>Deep-cultivation of Planctomycetes and their phenomic and genomic characterization uncovers novel biology.</title>
        <authorList>
            <person name="Wiegand S."/>
            <person name="Jogler M."/>
            <person name="Boedeker C."/>
            <person name="Pinto D."/>
            <person name="Vollmers J."/>
            <person name="Rivas-Marin E."/>
            <person name="Kohn T."/>
            <person name="Peeters S.H."/>
            <person name="Heuer A."/>
            <person name="Rast P."/>
            <person name="Oberbeckmann S."/>
            <person name="Bunk B."/>
            <person name="Jeske O."/>
            <person name="Meyerdierks A."/>
            <person name="Storesund J.E."/>
            <person name="Kallscheuer N."/>
            <person name="Luecker S."/>
            <person name="Lage O.M."/>
            <person name="Pohl T."/>
            <person name="Merkel B.J."/>
            <person name="Hornburger P."/>
            <person name="Mueller R.-W."/>
            <person name="Bruemmer F."/>
            <person name="Labrenz M."/>
            <person name="Spormann A.M."/>
            <person name="Op den Camp H."/>
            <person name="Overmann J."/>
            <person name="Amann R."/>
            <person name="Jetten M.S.M."/>
            <person name="Mascher T."/>
            <person name="Medema M.H."/>
            <person name="Devos D.P."/>
            <person name="Kaster A.-K."/>
            <person name="Ovreas L."/>
            <person name="Rohde M."/>
            <person name="Galperin M.Y."/>
            <person name="Jogler C."/>
        </authorList>
    </citation>
    <scope>NUCLEOTIDE SEQUENCE [LARGE SCALE GENOMIC DNA]</scope>
    <source>
        <strain evidence="4 5">UC8</strain>
    </source>
</reference>
<feature type="region of interest" description="Disordered" evidence="2">
    <location>
        <begin position="1050"/>
        <end position="1069"/>
    </location>
</feature>